<sequence>MNNGGCEQICTDTFLSYNCSCEDGYLLNGDGTCSDIDECLGQDHGCEGICVNTDGSFFCNCSDGFLLNIDGKACTDINECMGVDHRCEYSCENTVGSYTCGCDVGFELNTDGRTCRETLIFTLLLSMEGTGHETHVVPRVDDGISDPILVTDGFPLGCSRHSTIYVGTNGYFAFSEFTGFTPFPFSEGNELSLVAPFFTDIDISKGSGRIVYQVHNNFSDIFSSQVAQYINVAINTNRYTNFSAEWILIATWTEVSPYNTNNVKATFFGILATDYQRSFAVFIYNCENGNATFSNRATVGFVTSDGFYANHEASYGWNPYPTLCRNHPTSQWAQIIYEISGDDPTRCISYTEY</sequence>
<dbReference type="Pfam" id="PF07645">
    <property type="entry name" value="EGF_CA"/>
    <property type="match status" value="2"/>
</dbReference>
<dbReference type="FunFam" id="2.10.25.10:FF:000240">
    <property type="entry name" value="Vitamin K-dependent protein S"/>
    <property type="match status" value="2"/>
</dbReference>
<dbReference type="InterPro" id="IPR050751">
    <property type="entry name" value="ECM_structural_protein"/>
</dbReference>
<dbReference type="FunFam" id="2.10.25.10:FF:000010">
    <property type="entry name" value="Pro-epidermal growth factor"/>
    <property type="match status" value="1"/>
</dbReference>
<evidence type="ECO:0000256" key="2">
    <source>
        <dbReference type="ARBA" id="ARBA00022737"/>
    </source>
</evidence>
<dbReference type="EMBL" id="CASHTH010004199">
    <property type="protein sequence ID" value="CAI8054601.1"/>
    <property type="molecule type" value="Genomic_DNA"/>
</dbReference>
<dbReference type="SUPFAM" id="SSF57184">
    <property type="entry name" value="Growth factor receptor domain"/>
    <property type="match status" value="1"/>
</dbReference>
<dbReference type="InterPro" id="IPR018097">
    <property type="entry name" value="EGF_Ca-bd_CS"/>
</dbReference>
<protein>
    <submittedName>
        <fullName evidence="5">Matrilin-2</fullName>
    </submittedName>
</protein>
<dbReference type="InterPro" id="IPR000742">
    <property type="entry name" value="EGF"/>
</dbReference>
<name>A0AA35TVR3_GEOBA</name>
<accession>A0AA35TVR3</accession>
<dbReference type="SMART" id="SM00181">
    <property type="entry name" value="EGF"/>
    <property type="match status" value="3"/>
</dbReference>
<keyword evidence="2" id="KW-0677">Repeat</keyword>
<dbReference type="InterPro" id="IPR049883">
    <property type="entry name" value="NOTCH1_EGF-like"/>
</dbReference>
<dbReference type="InterPro" id="IPR009030">
    <property type="entry name" value="Growth_fac_rcpt_cys_sf"/>
</dbReference>
<organism evidence="5 6">
    <name type="scientific">Geodia barretti</name>
    <name type="common">Barrett's horny sponge</name>
    <dbReference type="NCBI Taxonomy" id="519541"/>
    <lineage>
        <taxon>Eukaryota</taxon>
        <taxon>Metazoa</taxon>
        <taxon>Porifera</taxon>
        <taxon>Demospongiae</taxon>
        <taxon>Heteroscleromorpha</taxon>
        <taxon>Tetractinellida</taxon>
        <taxon>Astrophorina</taxon>
        <taxon>Geodiidae</taxon>
        <taxon>Geodia</taxon>
    </lineage>
</organism>
<dbReference type="InterPro" id="IPR001881">
    <property type="entry name" value="EGF-like_Ca-bd_dom"/>
</dbReference>
<keyword evidence="3" id="KW-1015">Disulfide bond</keyword>
<dbReference type="PROSITE" id="PS51220">
    <property type="entry name" value="NIDO"/>
    <property type="match status" value="1"/>
</dbReference>
<dbReference type="PANTHER" id="PTHR24034:SF200">
    <property type="entry name" value="EGF-LIKE AND EMI DOMAIN-CONTAINING PROTEIN 1"/>
    <property type="match status" value="1"/>
</dbReference>
<dbReference type="Pfam" id="PF14670">
    <property type="entry name" value="FXa_inhibition"/>
    <property type="match status" value="1"/>
</dbReference>
<reference evidence="5" key="1">
    <citation type="submission" date="2023-03" db="EMBL/GenBank/DDBJ databases">
        <authorList>
            <person name="Steffen K."/>
            <person name="Cardenas P."/>
        </authorList>
    </citation>
    <scope>NUCLEOTIDE SEQUENCE</scope>
</reference>
<dbReference type="GO" id="GO:0007160">
    <property type="term" value="P:cell-matrix adhesion"/>
    <property type="evidence" value="ECO:0007669"/>
    <property type="project" value="InterPro"/>
</dbReference>
<dbReference type="InterPro" id="IPR003886">
    <property type="entry name" value="NIDO_dom"/>
</dbReference>
<dbReference type="PROSITE" id="PS01186">
    <property type="entry name" value="EGF_2"/>
    <property type="match status" value="2"/>
</dbReference>
<dbReference type="SMART" id="SM00539">
    <property type="entry name" value="NIDO"/>
    <property type="match status" value="1"/>
</dbReference>
<gene>
    <name evidence="5" type="ORF">GBAR_LOCUS29788</name>
</gene>
<dbReference type="SMART" id="SM00179">
    <property type="entry name" value="EGF_CA"/>
    <property type="match status" value="3"/>
</dbReference>
<dbReference type="Gene3D" id="2.10.25.10">
    <property type="entry name" value="Laminin"/>
    <property type="match status" value="3"/>
</dbReference>
<dbReference type="PANTHER" id="PTHR24034">
    <property type="entry name" value="EGF-LIKE DOMAIN-CONTAINING PROTEIN"/>
    <property type="match status" value="1"/>
</dbReference>
<keyword evidence="1" id="KW-0245">EGF-like domain</keyword>
<evidence type="ECO:0000256" key="1">
    <source>
        <dbReference type="ARBA" id="ARBA00022536"/>
    </source>
</evidence>
<evidence type="ECO:0000313" key="5">
    <source>
        <dbReference type="EMBL" id="CAI8054601.1"/>
    </source>
</evidence>
<comment type="caution">
    <text evidence="5">The sequence shown here is derived from an EMBL/GenBank/DDBJ whole genome shotgun (WGS) entry which is preliminary data.</text>
</comment>
<keyword evidence="6" id="KW-1185">Reference proteome</keyword>
<dbReference type="Pfam" id="PF06119">
    <property type="entry name" value="NIDO"/>
    <property type="match status" value="1"/>
</dbReference>
<evidence type="ECO:0000256" key="3">
    <source>
        <dbReference type="ARBA" id="ARBA00023157"/>
    </source>
</evidence>
<dbReference type="PROSITE" id="PS01187">
    <property type="entry name" value="EGF_CA"/>
    <property type="match status" value="2"/>
</dbReference>
<proteinExistence type="predicted"/>
<evidence type="ECO:0000313" key="6">
    <source>
        <dbReference type="Proteomes" id="UP001174909"/>
    </source>
</evidence>
<dbReference type="GO" id="GO:0005509">
    <property type="term" value="F:calcium ion binding"/>
    <property type="evidence" value="ECO:0007669"/>
    <property type="project" value="InterPro"/>
</dbReference>
<evidence type="ECO:0000259" key="4">
    <source>
        <dbReference type="PROSITE" id="PS51220"/>
    </source>
</evidence>
<feature type="domain" description="NIDO" evidence="4">
    <location>
        <begin position="196"/>
        <end position="342"/>
    </location>
</feature>
<dbReference type="AlphaFoldDB" id="A0AA35TVR3"/>
<dbReference type="Proteomes" id="UP001174909">
    <property type="component" value="Unassembled WGS sequence"/>
</dbReference>